<dbReference type="AlphaFoldDB" id="A0AAV3JX84"/>
<gene>
    <name evidence="1" type="ORF">N173_19490</name>
</gene>
<proteinExistence type="predicted"/>
<comment type="caution">
    <text evidence="1">The sequence shown here is derived from an EMBL/GenBank/DDBJ whole genome shotgun (WGS) entry which is preliminary data.</text>
</comment>
<dbReference type="EMBL" id="AVST01000081">
    <property type="protein sequence ID" value="ERH68343.1"/>
    <property type="molecule type" value="Genomic_DNA"/>
</dbReference>
<reference evidence="1 2" key="1">
    <citation type="submission" date="2013-08" db="EMBL/GenBank/DDBJ databases">
        <title>Study of Ammonical-Nitrogen removal by Nitrification Denitrification process using lab isolates.</title>
        <authorList>
            <person name="Khardenavis A.A."/>
            <person name="Pal R.R."/>
            <person name="Kapley A."/>
            <person name="Qureshi A."/>
            <person name="Purohit H.J."/>
        </authorList>
    </citation>
    <scope>NUCLEOTIDE SEQUENCE [LARGE SCALE GENOMIC DNA]</scope>
    <source>
        <strain evidence="1 2">EGD-HP18</strain>
    </source>
</reference>
<sequence length="38" mass="4245">MGIKNTNANFKYLLNISGISISKGKKTPMTITNMINMR</sequence>
<accession>A0AAV3JX84</accession>
<organism evidence="1 2">
    <name type="scientific">Acinetobacter baumannii EGD-HP18</name>
    <dbReference type="NCBI Taxonomy" id="1358412"/>
    <lineage>
        <taxon>Bacteria</taxon>
        <taxon>Pseudomonadati</taxon>
        <taxon>Pseudomonadota</taxon>
        <taxon>Gammaproteobacteria</taxon>
        <taxon>Moraxellales</taxon>
        <taxon>Moraxellaceae</taxon>
        <taxon>Acinetobacter</taxon>
        <taxon>Acinetobacter calcoaceticus/baumannii complex</taxon>
    </lineage>
</organism>
<evidence type="ECO:0000313" key="1">
    <source>
        <dbReference type="EMBL" id="ERH68343.1"/>
    </source>
</evidence>
<dbReference type="Proteomes" id="UP000016517">
    <property type="component" value="Unassembled WGS sequence"/>
</dbReference>
<protein>
    <submittedName>
        <fullName evidence="1">Uncharacterized protein</fullName>
    </submittedName>
</protein>
<name>A0AAV3JX84_ACIBA</name>
<evidence type="ECO:0000313" key="2">
    <source>
        <dbReference type="Proteomes" id="UP000016517"/>
    </source>
</evidence>